<dbReference type="OrthoDB" id="10257153at2759"/>
<feature type="non-terminal residue" evidence="2">
    <location>
        <position position="1747"/>
    </location>
</feature>
<dbReference type="EMBL" id="OV170231">
    <property type="protein sequence ID" value="CAH0716409.1"/>
    <property type="molecule type" value="Genomic_DNA"/>
</dbReference>
<evidence type="ECO:0000313" key="3">
    <source>
        <dbReference type="Proteomes" id="UP000838878"/>
    </source>
</evidence>
<feature type="compositionally biased region" description="Basic and acidic residues" evidence="1">
    <location>
        <begin position="177"/>
        <end position="192"/>
    </location>
</feature>
<organism evidence="2 3">
    <name type="scientific">Brenthis ino</name>
    <name type="common">lesser marbled fritillary</name>
    <dbReference type="NCBI Taxonomy" id="405034"/>
    <lineage>
        <taxon>Eukaryota</taxon>
        <taxon>Metazoa</taxon>
        <taxon>Ecdysozoa</taxon>
        <taxon>Arthropoda</taxon>
        <taxon>Hexapoda</taxon>
        <taxon>Insecta</taxon>
        <taxon>Pterygota</taxon>
        <taxon>Neoptera</taxon>
        <taxon>Endopterygota</taxon>
        <taxon>Lepidoptera</taxon>
        <taxon>Glossata</taxon>
        <taxon>Ditrysia</taxon>
        <taxon>Papilionoidea</taxon>
        <taxon>Nymphalidae</taxon>
        <taxon>Heliconiinae</taxon>
        <taxon>Argynnini</taxon>
        <taxon>Brenthis</taxon>
    </lineage>
</organism>
<proteinExistence type="predicted"/>
<evidence type="ECO:0000256" key="1">
    <source>
        <dbReference type="SAM" id="MobiDB-lite"/>
    </source>
</evidence>
<dbReference type="Proteomes" id="UP000838878">
    <property type="component" value="Chromosome 11"/>
</dbReference>
<feature type="region of interest" description="Disordered" evidence="1">
    <location>
        <begin position="159"/>
        <end position="192"/>
    </location>
</feature>
<gene>
    <name evidence="2" type="ORF">BINO364_LOCUS3184</name>
</gene>
<dbReference type="GO" id="GO:1990716">
    <property type="term" value="C:axonemal central apparatus"/>
    <property type="evidence" value="ECO:0007669"/>
    <property type="project" value="TreeGrafter"/>
</dbReference>
<feature type="compositionally biased region" description="Pro residues" evidence="1">
    <location>
        <begin position="164"/>
        <end position="174"/>
    </location>
</feature>
<feature type="region of interest" description="Disordered" evidence="1">
    <location>
        <begin position="1070"/>
        <end position="1108"/>
    </location>
</feature>
<dbReference type="InterPro" id="IPR026173">
    <property type="entry name" value="SPAG17"/>
</dbReference>
<protein>
    <recommendedName>
        <fullName evidence="4">Sperm-associated antigen 17</fullName>
    </recommendedName>
</protein>
<dbReference type="PANTHER" id="PTHR21963">
    <property type="entry name" value="PF6"/>
    <property type="match status" value="1"/>
</dbReference>
<evidence type="ECO:0008006" key="4">
    <source>
        <dbReference type="Google" id="ProtNLM"/>
    </source>
</evidence>
<feature type="region of interest" description="Disordered" evidence="1">
    <location>
        <begin position="796"/>
        <end position="833"/>
    </location>
</feature>
<name>A0A8J9Y2H5_9NEOP</name>
<dbReference type="GO" id="GO:1904158">
    <property type="term" value="P:axonemal central apparatus assembly"/>
    <property type="evidence" value="ECO:0007669"/>
    <property type="project" value="TreeGrafter"/>
</dbReference>
<dbReference type="PANTHER" id="PTHR21963:SF1">
    <property type="entry name" value="SPERM-ASSOCIATED ANTIGEN 17"/>
    <property type="match status" value="1"/>
</dbReference>
<sequence length="1747" mass="202723">MAPKKVKDITDDDNYWRLCIEEAPLDDESWKVKVIMIEAAGSDQDHIYLNKFESCAAEERRFVIKNICKTETIFMVNQLGGEKKVKDDNLRVFEEGQAYLKEKKDVPTEIMALIIKKNILKMKDEYLFIKRQRLEVREGMKRESVTMINRAEVRGTVNVKLPESEPPTLPPPPPKGKKGEISNEDKQTEIDENKKYSTLLRVTGEEWRDKVYIDDFPADGPDLYIAVTGFLEPGLAGCLLKIGIPLTAVVQIRIDPTVTTIPSSLFRATKRRQSQTEMLEEKSLKFWEDLQQLRINRNSADDFKDTAFLVFSPPYWSEEKLSGCHEKIYDELCYLLYDIQDLTRQHSHYLNNMDVITVPEELKEDLYQQLYLSKIEEQPLESISIYSVLHAILQTVSEQNLPIGENNSKTSYSTVNAQSDQYMEQKRYCNKSEELVSNLISNLCKIDTSKNKYRVAYGEEYENHKNPIIIDHGDFYKYKTFHLSNINLNNIVYSMLSGMPINKIWINKNKPVGEIKAKNNFHINMLLSCFDRNDIETDELNRLIHILAFRKVYNNRSSLKKEHLLPSTITEFKKNYLKRSVLAEPLPKSTLYTCASSKSSSLHSIIKEVEEFSRSVTIETDDETCRIRFLFDCPDISELASAAEITSQKPISHMIDDFEYFEDFVGINAFQIILDAFNKFNCVDYKYCEVTDSFILMFYNSHDKNGIAREEWRYHLPTPLCLQDFFDFVLEEHYDWIKKEEDAYDENIKIKTQSECKDAKNQETGKSCVDNTDVDLELLMEDSLKYEEMKELEVASPETSNTKILSSKKTNSPVSHTDLDSKSSKRIKSPAFPPQKANFSVEEGKVETIRKEFSGYNLSDRRLEIFGKDSSFFSEDGTRVSTFYSLLIPMNLEYVTLNIVPGNSYNEFWMHKALGEFIDPNIVDTSESYRVKTKDELLMYIKKQSFQVPIYFVNPSSGKTIHKSNIGKSPSPDLVNTSTQIFESKLFYSLIITWPTGLVTETVYKNNSPNISHIKQYYVTNYLNRTEDMRCISLDGETIIFNSNGDIEILKPDSSYFKITKCEKRATSEELLEDAHSATGSDKSKKGKNKGKEKPTKTSSKSSKNILEGNERVVDSKATEYELHIEEFEIIEINGLKEKWINNKIHSTEKVLIKTATDFCLGEIFSRRMDGTNTLLNKDGILIVTFPNNTRISTSFIIDNDDIFPEWTDEEKEYLSLFDVNLETDTMKSKGSESRKSFSSSYKNSADTLNSGNFIENYGNRKDGYVSVHLIYVIEHPNFTTVTINKFNDKISIESPNDTCVTIDSDNNYEFSLDDATSGRFNGQTLNINHVSCKECNLYNNCDVKIASDEINSVTGFQKNWLKMTDSFGKSIIVNEEGNISIIQSSENNLHYNESEKSELPNMNEHEATKDKSDSVIPHTKCREMCQANSLKFFVLRRELTCSELIHRSNIEEFKLSCKKRPWCSINEFDTFRDYRSLWTILTPIYLTEPEKWLMESKLSDKPKYLTFKDLEVDNGKGFYHWMRPYKRFKPKSMKPDSVLPERLPRAFILRTLEQQWREDKRDQLSGAKELLTAILRYRYLMEADSQTLSSVPVHDLRTENERKSDEIVQVIAHRVYEDMKNRLMEDIQSRAKLTITTRAPPPPEDISREEEFDEETQAFKVYEKGSAIQEAEVAEEMSPNLKRYWRRRAEEYKEEQFYRYLLREDNVPPYFRNVLGGGIWWEVNRAVDDAITSVERKKMKCRCDEK</sequence>
<feature type="compositionally biased region" description="Polar residues" evidence="1">
    <location>
        <begin position="797"/>
        <end position="815"/>
    </location>
</feature>
<dbReference type="GO" id="GO:0003351">
    <property type="term" value="P:epithelial cilium movement involved in extracellular fluid movement"/>
    <property type="evidence" value="ECO:0007669"/>
    <property type="project" value="TreeGrafter"/>
</dbReference>
<dbReference type="GO" id="GO:0005576">
    <property type="term" value="C:extracellular region"/>
    <property type="evidence" value="ECO:0007669"/>
    <property type="project" value="GOC"/>
</dbReference>
<evidence type="ECO:0000313" key="2">
    <source>
        <dbReference type="EMBL" id="CAH0716409.1"/>
    </source>
</evidence>
<accession>A0A8J9Y2H5</accession>
<keyword evidence="3" id="KW-1185">Reference proteome</keyword>
<reference evidence="2" key="1">
    <citation type="submission" date="2021-12" db="EMBL/GenBank/DDBJ databases">
        <authorList>
            <person name="Martin H S."/>
        </authorList>
    </citation>
    <scope>NUCLEOTIDE SEQUENCE</scope>
</reference>